<feature type="domain" description="Guanylate cyclase" evidence="5">
    <location>
        <begin position="221"/>
        <end position="354"/>
    </location>
</feature>
<dbReference type="CDD" id="cd07302">
    <property type="entry name" value="CHD"/>
    <property type="match status" value="1"/>
</dbReference>
<evidence type="ECO:0000313" key="6">
    <source>
        <dbReference type="EMBL" id="NMH61145.1"/>
    </source>
</evidence>
<keyword evidence="1" id="KW-0547">Nucleotide-binding</keyword>
<feature type="transmembrane region" description="Helical" evidence="4">
    <location>
        <begin position="20"/>
        <end position="38"/>
    </location>
</feature>
<feature type="transmembrane region" description="Helical" evidence="4">
    <location>
        <begin position="101"/>
        <end position="119"/>
    </location>
</feature>
<evidence type="ECO:0000256" key="4">
    <source>
        <dbReference type="SAM" id="Phobius"/>
    </source>
</evidence>
<feature type="transmembrane region" description="Helical" evidence="4">
    <location>
        <begin position="79"/>
        <end position="95"/>
    </location>
</feature>
<dbReference type="Gene3D" id="3.30.70.1230">
    <property type="entry name" value="Nucleotide cyclase"/>
    <property type="match status" value="1"/>
</dbReference>
<dbReference type="PROSITE" id="PS00452">
    <property type="entry name" value="GUANYLATE_CYCLASE_1"/>
    <property type="match status" value="1"/>
</dbReference>
<evidence type="ECO:0000259" key="5">
    <source>
        <dbReference type="PROSITE" id="PS50125"/>
    </source>
</evidence>
<evidence type="ECO:0000256" key="3">
    <source>
        <dbReference type="RuleBase" id="RU000405"/>
    </source>
</evidence>
<feature type="transmembrane region" description="Helical" evidence="4">
    <location>
        <begin position="150"/>
        <end position="172"/>
    </location>
</feature>
<keyword evidence="2 3" id="KW-0456">Lyase</keyword>
<keyword evidence="4" id="KW-0472">Membrane</keyword>
<dbReference type="PANTHER" id="PTHR45655:SF13">
    <property type="entry name" value="SOLUBLE GUANYLATE CYCLASE GCY-32-RELATED"/>
    <property type="match status" value="1"/>
</dbReference>
<name>A0ABX1R3X2_9ALTE</name>
<dbReference type="InterPro" id="IPR029787">
    <property type="entry name" value="Nucleotide_cyclase"/>
</dbReference>
<organism evidence="6 7">
    <name type="scientific">Alteromonas ponticola</name>
    <dbReference type="NCBI Taxonomy" id="2720613"/>
    <lineage>
        <taxon>Bacteria</taxon>
        <taxon>Pseudomonadati</taxon>
        <taxon>Pseudomonadota</taxon>
        <taxon>Gammaproteobacteria</taxon>
        <taxon>Alteromonadales</taxon>
        <taxon>Alteromonadaceae</taxon>
        <taxon>Alteromonas/Salinimonas group</taxon>
        <taxon>Alteromonas</taxon>
    </lineage>
</organism>
<proteinExistence type="inferred from homology"/>
<evidence type="ECO:0000256" key="1">
    <source>
        <dbReference type="ARBA" id="ARBA00022741"/>
    </source>
</evidence>
<accession>A0ABX1R3X2</accession>
<keyword evidence="4" id="KW-1133">Transmembrane helix</keyword>
<dbReference type="PROSITE" id="PS50125">
    <property type="entry name" value="GUANYLATE_CYCLASE_2"/>
    <property type="match status" value="1"/>
</dbReference>
<dbReference type="RefSeq" id="WP_169211696.1">
    <property type="nucleotide sequence ID" value="NZ_JAATNW010000007.1"/>
</dbReference>
<reference evidence="6 7" key="1">
    <citation type="submission" date="2020-03" db="EMBL/GenBank/DDBJ databases">
        <title>Alteromonas ponticola sp. nov., isolated from seawater.</title>
        <authorList>
            <person name="Yoon J.-H."/>
            <person name="Kim Y.-O."/>
        </authorList>
    </citation>
    <scope>NUCLEOTIDE SEQUENCE [LARGE SCALE GENOMIC DNA]</scope>
    <source>
        <strain evidence="6 7">MYP5</strain>
    </source>
</reference>
<keyword evidence="7" id="KW-1185">Reference proteome</keyword>
<sequence>MHQNYSRRSVDRAYPYQASIVKRTIAIALVFLLAQYPLAMIYHAYITSAAVTNLVIHSLLLSIALGVSYANRWRIARTILTMTYLSFITCATIIWQQDLCIQHFLLFGVLVSNSFYLHHEKTRKRVNIALLLIMFLTLETYFLLPFDHWLATIRLVNSVTLVLVSCVILALIQHYANQRWQQLKALQAKTNDVVESFLPQPQHLKQTQWPVGYQERFDNVCVLFADLHGYTQLSQHYDDDEIVAILDSLYRQFDQLASRFDIEKLKTNGDEYMAVAGLPFKTDSSLTKHDCIENAVLFAKHLVDAVNSVFAQLHLPCTIRIGIAMGSVTGGVIGSQRPCFDVWGKTVNRAARLEQCVTPGYIAVCNVIARILQTSDSRQTLLVQRDNDAHYVLVPETITCV</sequence>
<dbReference type="SUPFAM" id="SSF55073">
    <property type="entry name" value="Nucleotide cyclase"/>
    <property type="match status" value="1"/>
</dbReference>
<dbReference type="EMBL" id="JAATNW010000007">
    <property type="protein sequence ID" value="NMH61145.1"/>
    <property type="molecule type" value="Genomic_DNA"/>
</dbReference>
<keyword evidence="4" id="KW-0812">Transmembrane</keyword>
<dbReference type="PANTHER" id="PTHR45655">
    <property type="entry name" value="GUANYLATE CYCLASE SOLUBLE SUBUNIT BETA-2"/>
    <property type="match status" value="1"/>
</dbReference>
<evidence type="ECO:0000256" key="2">
    <source>
        <dbReference type="ARBA" id="ARBA00023239"/>
    </source>
</evidence>
<comment type="caution">
    <text evidence="6">The sequence shown here is derived from an EMBL/GenBank/DDBJ whole genome shotgun (WGS) entry which is preliminary data.</text>
</comment>
<dbReference type="InterPro" id="IPR001054">
    <property type="entry name" value="A/G_cyclase"/>
</dbReference>
<dbReference type="Pfam" id="PF00211">
    <property type="entry name" value="Guanylate_cyc"/>
    <property type="match status" value="1"/>
</dbReference>
<feature type="transmembrane region" description="Helical" evidence="4">
    <location>
        <begin position="44"/>
        <end position="67"/>
    </location>
</feature>
<feature type="transmembrane region" description="Helical" evidence="4">
    <location>
        <begin position="126"/>
        <end position="144"/>
    </location>
</feature>
<protein>
    <submittedName>
        <fullName evidence="6">Adenylate/guanylate cyclase domain-containing protein</fullName>
    </submittedName>
</protein>
<gene>
    <name evidence="6" type="ORF">HCJ96_14020</name>
</gene>
<dbReference type="Proteomes" id="UP000709336">
    <property type="component" value="Unassembled WGS sequence"/>
</dbReference>
<evidence type="ECO:0000313" key="7">
    <source>
        <dbReference type="Proteomes" id="UP000709336"/>
    </source>
</evidence>
<dbReference type="InterPro" id="IPR018297">
    <property type="entry name" value="A/G_cyclase_CS"/>
</dbReference>
<comment type="similarity">
    <text evidence="3">Belongs to the adenylyl cyclase class-4/guanylyl cyclase family.</text>
</comment>
<dbReference type="SMART" id="SM00044">
    <property type="entry name" value="CYCc"/>
    <property type="match status" value="1"/>
</dbReference>